<proteinExistence type="predicted"/>
<name>A0A1V8RTT8_9HYPH</name>
<dbReference type="Proteomes" id="UP000191905">
    <property type="component" value="Unassembled WGS sequence"/>
</dbReference>
<reference evidence="1 2" key="1">
    <citation type="journal article" date="2016" name="Int. J. Syst. Evol. Microbiol.">
        <title>Pseudaminobacter manganicus sp. nov., isolated from sludge of a manganese mine.</title>
        <authorList>
            <person name="Li J."/>
            <person name="Huang J."/>
            <person name="Liao S."/>
            <person name="Wang G."/>
        </authorList>
    </citation>
    <scope>NUCLEOTIDE SEQUENCE [LARGE SCALE GENOMIC DNA]</scope>
    <source>
        <strain evidence="1 2">JH-7</strain>
    </source>
</reference>
<accession>A0A1V8RTT8</accession>
<comment type="caution">
    <text evidence="1">The sequence shown here is derived from an EMBL/GenBank/DDBJ whole genome shotgun (WGS) entry which is preliminary data.</text>
</comment>
<evidence type="ECO:0000313" key="1">
    <source>
        <dbReference type="EMBL" id="OQM76610.1"/>
    </source>
</evidence>
<dbReference type="RefSeq" id="WP_080918619.1">
    <property type="nucleotide sequence ID" value="NZ_MDET01000006.1"/>
</dbReference>
<dbReference type="OrthoDB" id="8444314at2"/>
<keyword evidence="2" id="KW-1185">Reference proteome</keyword>
<dbReference type="EMBL" id="MDET01000006">
    <property type="protein sequence ID" value="OQM76610.1"/>
    <property type="molecule type" value="Genomic_DNA"/>
</dbReference>
<dbReference type="AlphaFoldDB" id="A0A1V8RTT8"/>
<organism evidence="1 2">
    <name type="scientific">Manganibacter manganicus</name>
    <dbReference type="NCBI Taxonomy" id="1873176"/>
    <lineage>
        <taxon>Bacteria</taxon>
        <taxon>Pseudomonadati</taxon>
        <taxon>Pseudomonadota</taxon>
        <taxon>Alphaproteobacteria</taxon>
        <taxon>Hyphomicrobiales</taxon>
        <taxon>Phyllobacteriaceae</taxon>
        <taxon>Manganibacter</taxon>
    </lineage>
</organism>
<protein>
    <submittedName>
        <fullName evidence="1">Uncharacterized protein</fullName>
    </submittedName>
</protein>
<gene>
    <name evidence="1" type="ORF">BFN67_13330</name>
</gene>
<evidence type="ECO:0000313" key="2">
    <source>
        <dbReference type="Proteomes" id="UP000191905"/>
    </source>
</evidence>
<sequence>MVISSDSQRDLFSDTGALGFVQILLAEMHDDLLGKVARFRQLTDLSKTLGPGGTMIHGGEVAYTAWTEARNSFIHGNYIATVMLCQSLAENLLAAYIDTDLEAEKLPKRVSFNDTIRRCVSKGVFDKSFSGELITMMNIRNPLSHYRDLEDPSNLSRRVLDSRLPAIAHLMGDASFALAIAIKLLSLPPFWLSGETLK</sequence>